<dbReference type="InterPro" id="IPR011006">
    <property type="entry name" value="CheY-like_superfamily"/>
</dbReference>
<gene>
    <name evidence="4" type="ORF">ENJ10_09040</name>
</gene>
<dbReference type="PROSITE" id="PS50110">
    <property type="entry name" value="RESPONSE_REGULATORY"/>
    <property type="match status" value="1"/>
</dbReference>
<sequence>MSQVDEILGIRGSLVYIAEDDFPSRKMLNAILTKNGINVELFNTGEELLRRTGQQLPDLFLLDVMMPEIDGFETCNRIKQNPDCVNIPVIFLSANTTCETKEEGFGIGGVDFIEKPFKHRDLLMRIMTHIRLKKALDKVLEYNHWLEKQINDVVSR</sequence>
<dbReference type="EMBL" id="DRLD01000251">
    <property type="protein sequence ID" value="HED10822.1"/>
    <property type="molecule type" value="Genomic_DNA"/>
</dbReference>
<dbReference type="Proteomes" id="UP000886005">
    <property type="component" value="Unassembled WGS sequence"/>
</dbReference>
<dbReference type="Pfam" id="PF00072">
    <property type="entry name" value="Response_reg"/>
    <property type="match status" value="1"/>
</dbReference>
<dbReference type="SMART" id="SM00448">
    <property type="entry name" value="REC"/>
    <property type="match status" value="1"/>
</dbReference>
<dbReference type="SUPFAM" id="SSF52172">
    <property type="entry name" value="CheY-like"/>
    <property type="match status" value="1"/>
</dbReference>
<dbReference type="AlphaFoldDB" id="A0A7V1LNM2"/>
<comment type="caution">
    <text evidence="4">The sequence shown here is derived from an EMBL/GenBank/DDBJ whole genome shotgun (WGS) entry which is preliminary data.</text>
</comment>
<dbReference type="InterPro" id="IPR050595">
    <property type="entry name" value="Bact_response_regulator"/>
</dbReference>
<feature type="modified residue" description="4-aspartylphosphate" evidence="2">
    <location>
        <position position="63"/>
    </location>
</feature>
<proteinExistence type="predicted"/>
<organism evidence="4">
    <name type="scientific">Caldithrix abyssi</name>
    <dbReference type="NCBI Taxonomy" id="187145"/>
    <lineage>
        <taxon>Bacteria</taxon>
        <taxon>Pseudomonadati</taxon>
        <taxon>Calditrichota</taxon>
        <taxon>Calditrichia</taxon>
        <taxon>Calditrichales</taxon>
        <taxon>Calditrichaceae</taxon>
        <taxon>Caldithrix</taxon>
    </lineage>
</organism>
<reference evidence="4" key="1">
    <citation type="journal article" date="2020" name="mSystems">
        <title>Genome- and Community-Level Interaction Insights into Carbon Utilization and Element Cycling Functions of Hydrothermarchaeota in Hydrothermal Sediment.</title>
        <authorList>
            <person name="Zhou Z."/>
            <person name="Liu Y."/>
            <person name="Xu W."/>
            <person name="Pan J."/>
            <person name="Luo Z.H."/>
            <person name="Li M."/>
        </authorList>
    </citation>
    <scope>NUCLEOTIDE SEQUENCE [LARGE SCALE GENOMIC DNA]</scope>
    <source>
        <strain evidence="4">HyVt-456</strain>
    </source>
</reference>
<feature type="domain" description="Response regulatory" evidence="3">
    <location>
        <begin position="14"/>
        <end position="130"/>
    </location>
</feature>
<keyword evidence="1 2" id="KW-0597">Phosphoprotein</keyword>
<dbReference type="GO" id="GO:0000160">
    <property type="term" value="P:phosphorelay signal transduction system"/>
    <property type="evidence" value="ECO:0007669"/>
    <property type="project" value="InterPro"/>
</dbReference>
<evidence type="ECO:0000313" key="4">
    <source>
        <dbReference type="EMBL" id="HED10822.1"/>
    </source>
</evidence>
<dbReference type="Gene3D" id="3.40.50.2300">
    <property type="match status" value="1"/>
</dbReference>
<protein>
    <submittedName>
        <fullName evidence="4">Response regulator</fullName>
    </submittedName>
</protein>
<evidence type="ECO:0000256" key="2">
    <source>
        <dbReference type="PROSITE-ProRule" id="PRU00169"/>
    </source>
</evidence>
<evidence type="ECO:0000259" key="3">
    <source>
        <dbReference type="PROSITE" id="PS50110"/>
    </source>
</evidence>
<dbReference type="PANTHER" id="PTHR44591:SF3">
    <property type="entry name" value="RESPONSE REGULATORY DOMAIN-CONTAINING PROTEIN"/>
    <property type="match status" value="1"/>
</dbReference>
<dbReference type="PANTHER" id="PTHR44591">
    <property type="entry name" value="STRESS RESPONSE REGULATOR PROTEIN 1"/>
    <property type="match status" value="1"/>
</dbReference>
<dbReference type="InterPro" id="IPR001789">
    <property type="entry name" value="Sig_transdc_resp-reg_receiver"/>
</dbReference>
<name>A0A7V1LNM2_CALAY</name>
<evidence type="ECO:0000256" key="1">
    <source>
        <dbReference type="ARBA" id="ARBA00022553"/>
    </source>
</evidence>
<accession>A0A7V1LNM2</accession>